<feature type="domain" description="FAD/NAD(P)-binding" evidence="5">
    <location>
        <begin position="144"/>
        <end position="319"/>
    </location>
</feature>
<dbReference type="GO" id="GO:0006537">
    <property type="term" value="P:glutamate biosynthetic process"/>
    <property type="evidence" value="ECO:0007669"/>
    <property type="project" value="UniProtKB-KW"/>
</dbReference>
<evidence type="ECO:0000256" key="1">
    <source>
        <dbReference type="ARBA" id="ARBA00022605"/>
    </source>
</evidence>
<dbReference type="InterPro" id="IPR023753">
    <property type="entry name" value="FAD/NAD-binding_dom"/>
</dbReference>
<dbReference type="SUPFAM" id="SSF46548">
    <property type="entry name" value="alpha-helical ferredoxin"/>
    <property type="match status" value="1"/>
</dbReference>
<evidence type="ECO:0000259" key="5">
    <source>
        <dbReference type="Pfam" id="PF07992"/>
    </source>
</evidence>
<proteinExistence type="predicted"/>
<dbReference type="NCBIfam" id="TIGR01317">
    <property type="entry name" value="GOGAT_sm_gam"/>
    <property type="match status" value="1"/>
</dbReference>
<organism evidence="7 8">
    <name type="scientific">Proteiniphilum saccharofermentans</name>
    <dbReference type="NCBI Taxonomy" id="1642647"/>
    <lineage>
        <taxon>Bacteria</taxon>
        <taxon>Pseudomonadati</taxon>
        <taxon>Bacteroidota</taxon>
        <taxon>Bacteroidia</taxon>
        <taxon>Bacteroidales</taxon>
        <taxon>Dysgonomonadaceae</taxon>
        <taxon>Proteiniphilum</taxon>
    </lineage>
</organism>
<keyword evidence="3" id="KW-0314">Glutamate biosynthesis</keyword>
<dbReference type="InterPro" id="IPR009051">
    <property type="entry name" value="Helical_ferredxn"/>
</dbReference>
<dbReference type="InterPro" id="IPR051394">
    <property type="entry name" value="Glutamate_Synthase"/>
</dbReference>
<dbReference type="GO" id="GO:0016639">
    <property type="term" value="F:oxidoreductase activity, acting on the CH-NH2 group of donors, NAD or NADP as acceptor"/>
    <property type="evidence" value="ECO:0007669"/>
    <property type="project" value="InterPro"/>
</dbReference>
<keyword evidence="8" id="KW-1185">Reference proteome</keyword>
<dbReference type="RefSeq" id="WP_076931449.1">
    <property type="nucleotide sequence ID" value="NZ_LT605205.1"/>
</dbReference>
<evidence type="ECO:0000313" key="8">
    <source>
        <dbReference type="Proteomes" id="UP000187464"/>
    </source>
</evidence>
<dbReference type="InterPro" id="IPR028261">
    <property type="entry name" value="DPD_II"/>
</dbReference>
<evidence type="ECO:0000259" key="6">
    <source>
        <dbReference type="Pfam" id="PF14691"/>
    </source>
</evidence>
<keyword evidence="1" id="KW-0028">Amino-acid biosynthesis</keyword>
<protein>
    <submittedName>
        <fullName evidence="7">Glutamate synthase subunit beta</fullName>
        <ecNumber evidence="7">1.4.1.13</ecNumber>
    </submittedName>
</protein>
<dbReference type="Pfam" id="PF14691">
    <property type="entry name" value="Fer4_20"/>
    <property type="match status" value="1"/>
</dbReference>
<dbReference type="Gene3D" id="1.10.1060.10">
    <property type="entry name" value="Alpha-helical ferredoxin"/>
    <property type="match status" value="1"/>
</dbReference>
<dbReference type="AlphaFoldDB" id="A0A1R3T8Q0"/>
<dbReference type="GO" id="GO:0051536">
    <property type="term" value="F:iron-sulfur cluster binding"/>
    <property type="evidence" value="ECO:0007669"/>
    <property type="project" value="InterPro"/>
</dbReference>
<evidence type="ECO:0000256" key="2">
    <source>
        <dbReference type="ARBA" id="ARBA00023002"/>
    </source>
</evidence>
<dbReference type="InterPro" id="IPR036188">
    <property type="entry name" value="FAD/NAD-bd_sf"/>
</dbReference>
<sequence length="490" mass="53794">MGNPKAFMTIPRKDAGYRPVSDRIYDYSEVEQTLNREDRKLQAARCMDCGIPFCHWACPLGNKMPEWQDHIYKGEWKKGVDVLQETNNFPEFTGRVCPAPCEKSCVLALHEAPVTIRENEASVTEVAFREGMIKAHPPKRRTGKKVAVIGSGPAGLAAAQQLNRKGHSVTVFEKDHSPGGLLRYGIPNFKLAKQVIDRRLALLIEEGIEFRTNTEVGKDISGAEIMKEYDAICLAVGAGQPRNITPEGRDLKGIHFAMDFLSQQIRILQKEEPDTAEQISAKGKHVLVIGGGDTGSDCVGTSIRQDALSVTQIEIMPKPPVGHNPATPWPSPYPQVLKTSSSHEEGCERRWQLNTLKFSGENGQVKEALVEEVSWEKDSNGRFSMVPTGKKEVLKADLVLLALGFVHPVQEGLLNELGVNYDVRGNVAVDKQHLSSVDKVFATGDAVMGASLVVKAIASGRKTAENIHKMLMPQENSLFSISPAASLLSR</sequence>
<comment type="pathway">
    <text evidence="4">Amino-acid biosynthesis.</text>
</comment>
<evidence type="ECO:0000256" key="4">
    <source>
        <dbReference type="ARBA" id="ARBA00029440"/>
    </source>
</evidence>
<dbReference type="Pfam" id="PF07992">
    <property type="entry name" value="Pyr_redox_2"/>
    <property type="match status" value="2"/>
</dbReference>
<feature type="domain" description="FAD/NAD(P)-binding" evidence="5">
    <location>
        <begin position="370"/>
        <end position="460"/>
    </location>
</feature>
<dbReference type="Gene3D" id="3.50.50.60">
    <property type="entry name" value="FAD/NAD(P)-binding domain"/>
    <property type="match status" value="2"/>
</dbReference>
<reference evidence="7 8" key="1">
    <citation type="submission" date="2016-08" db="EMBL/GenBank/DDBJ databases">
        <authorList>
            <person name="Seilhamer J.J."/>
        </authorList>
    </citation>
    <scope>NUCLEOTIDE SEQUENCE [LARGE SCALE GENOMIC DNA]</scope>
    <source>
        <strain evidence="7">M3/6</strain>
    </source>
</reference>
<evidence type="ECO:0000313" key="7">
    <source>
        <dbReference type="EMBL" id="SCD21668.1"/>
    </source>
</evidence>
<dbReference type="PRINTS" id="PR00419">
    <property type="entry name" value="ADXRDTASE"/>
</dbReference>
<dbReference type="KEGG" id="psac:PSM36_2873"/>
<dbReference type="GO" id="GO:0004355">
    <property type="term" value="F:glutamate synthase (NADPH) activity"/>
    <property type="evidence" value="ECO:0007669"/>
    <property type="project" value="UniProtKB-EC"/>
</dbReference>
<feature type="domain" description="Dihydroprymidine dehydrogenase" evidence="6">
    <location>
        <begin position="25"/>
        <end position="130"/>
    </location>
</feature>
<keyword evidence="2 7" id="KW-0560">Oxidoreductase</keyword>
<name>A0A1R3T8Q0_9BACT</name>
<dbReference type="EC" id="1.4.1.13" evidence="7"/>
<accession>A0A1R3T8Q0</accession>
<gene>
    <name evidence="7" type="primary">gltD</name>
    <name evidence="7" type="ORF">PSM36_2873</name>
</gene>
<dbReference type="EMBL" id="LT605205">
    <property type="protein sequence ID" value="SCD21668.1"/>
    <property type="molecule type" value="Genomic_DNA"/>
</dbReference>
<evidence type="ECO:0000256" key="3">
    <source>
        <dbReference type="ARBA" id="ARBA00023164"/>
    </source>
</evidence>
<dbReference type="Proteomes" id="UP000187464">
    <property type="component" value="Chromosome I"/>
</dbReference>
<dbReference type="PANTHER" id="PTHR43100:SF1">
    <property type="entry name" value="GLUTAMATE SYNTHASE [NADPH] SMALL CHAIN"/>
    <property type="match status" value="1"/>
</dbReference>
<dbReference type="SUPFAM" id="SSF51971">
    <property type="entry name" value="Nucleotide-binding domain"/>
    <property type="match status" value="2"/>
</dbReference>
<dbReference type="STRING" id="1642647.PSM36_2873"/>
<dbReference type="PANTHER" id="PTHR43100">
    <property type="entry name" value="GLUTAMATE SYNTHASE [NADPH] SMALL CHAIN"/>
    <property type="match status" value="1"/>
</dbReference>
<dbReference type="InterPro" id="IPR006005">
    <property type="entry name" value="Glut_synth_ssu1"/>
</dbReference>